<name>A0A846MXH7_9PROT</name>
<dbReference type="InterPro" id="IPR038444">
    <property type="entry name" value="DUF465_sf"/>
</dbReference>
<keyword evidence="3" id="KW-1185">Reference proteome</keyword>
<evidence type="ECO:0000313" key="2">
    <source>
        <dbReference type="EMBL" id="NIK87841.1"/>
    </source>
</evidence>
<evidence type="ECO:0000313" key="3">
    <source>
        <dbReference type="Proteomes" id="UP000570514"/>
    </source>
</evidence>
<accession>A0A846MXH7</accession>
<dbReference type="EMBL" id="JAASRM010000001">
    <property type="protein sequence ID" value="NIK87841.1"/>
    <property type="molecule type" value="Genomic_DNA"/>
</dbReference>
<feature type="coiled-coil region" evidence="1">
    <location>
        <begin position="17"/>
        <end position="63"/>
    </location>
</feature>
<evidence type="ECO:0000256" key="1">
    <source>
        <dbReference type="SAM" id="Coils"/>
    </source>
</evidence>
<keyword evidence="1" id="KW-0175">Coiled coil</keyword>
<evidence type="ECO:0008006" key="4">
    <source>
        <dbReference type="Google" id="ProtNLM"/>
    </source>
</evidence>
<dbReference type="Pfam" id="PF04325">
    <property type="entry name" value="DUF465"/>
    <property type="match status" value="1"/>
</dbReference>
<protein>
    <recommendedName>
        <fullName evidence="4">DUF465 domain-containing protein</fullName>
    </recommendedName>
</protein>
<comment type="caution">
    <text evidence="2">The sequence shown here is derived from an EMBL/GenBank/DDBJ whole genome shotgun (WGS) entry which is preliminary data.</text>
</comment>
<dbReference type="InterPro" id="IPR007420">
    <property type="entry name" value="DUF465"/>
</dbReference>
<dbReference type="RefSeq" id="WP_167081782.1">
    <property type="nucleotide sequence ID" value="NZ_BAAADC010000001.1"/>
</dbReference>
<dbReference type="Gene3D" id="6.10.280.50">
    <property type="match status" value="1"/>
</dbReference>
<reference evidence="2 3" key="1">
    <citation type="submission" date="2020-03" db="EMBL/GenBank/DDBJ databases">
        <title>Genomic Encyclopedia of Type Strains, Phase IV (KMG-IV): sequencing the most valuable type-strain genomes for metagenomic binning, comparative biology and taxonomic classification.</title>
        <authorList>
            <person name="Goeker M."/>
        </authorList>
    </citation>
    <scope>NUCLEOTIDE SEQUENCE [LARGE SCALE GENOMIC DNA]</scope>
    <source>
        <strain evidence="2 3">DSM 19867</strain>
    </source>
</reference>
<proteinExistence type="predicted"/>
<dbReference type="Proteomes" id="UP000570514">
    <property type="component" value="Unassembled WGS sequence"/>
</dbReference>
<dbReference type="AlphaFoldDB" id="A0A846MXH7"/>
<sequence>MSSEVTAPEQVILRAKLTELVQEHRDLDAAIDAMNDAPDIMQLTRLKKKKLALKDQIAKIENQLLPDIIA</sequence>
<gene>
    <name evidence="2" type="ORF">FHS83_001159</name>
</gene>
<organism evidence="2 3">
    <name type="scientific">Rhizomicrobium palustre</name>
    <dbReference type="NCBI Taxonomy" id="189966"/>
    <lineage>
        <taxon>Bacteria</taxon>
        <taxon>Pseudomonadati</taxon>
        <taxon>Pseudomonadota</taxon>
        <taxon>Alphaproteobacteria</taxon>
        <taxon>Micropepsales</taxon>
        <taxon>Micropepsaceae</taxon>
        <taxon>Rhizomicrobium</taxon>
    </lineage>
</organism>